<feature type="binding site" evidence="2">
    <location>
        <begin position="83"/>
        <end position="84"/>
    </location>
    <ligand>
        <name>CoA</name>
        <dbReference type="ChEBI" id="CHEBI:57287"/>
    </ligand>
</feature>
<evidence type="ECO:0000256" key="3">
    <source>
        <dbReference type="PIRSR" id="PIRSR603542-2"/>
    </source>
</evidence>
<dbReference type="Pfam" id="PF17837">
    <property type="entry name" value="4PPT_N"/>
    <property type="match status" value="1"/>
</dbReference>
<dbReference type="InterPro" id="IPR041354">
    <property type="entry name" value="4PPT_N"/>
</dbReference>
<keyword evidence="7" id="KW-1185">Reference proteome</keyword>
<organism evidence="6 7">
    <name type="scientific">Haloactinomyces albus</name>
    <dbReference type="NCBI Taxonomy" id="1352928"/>
    <lineage>
        <taxon>Bacteria</taxon>
        <taxon>Bacillati</taxon>
        <taxon>Actinomycetota</taxon>
        <taxon>Actinomycetes</taxon>
        <taxon>Actinopolysporales</taxon>
        <taxon>Actinopolysporaceae</taxon>
        <taxon>Haloactinomyces</taxon>
    </lineage>
</organism>
<evidence type="ECO:0000313" key="7">
    <source>
        <dbReference type="Proteomes" id="UP001180845"/>
    </source>
</evidence>
<comment type="cofactor">
    <cofactor evidence="3">
        <name>Mg(2+)</name>
        <dbReference type="ChEBI" id="CHEBI:18420"/>
    </cofactor>
</comment>
<dbReference type="GO" id="GO:0009366">
    <property type="term" value="C:enterobactin synthetase complex"/>
    <property type="evidence" value="ECO:0007669"/>
    <property type="project" value="InterPro"/>
</dbReference>
<dbReference type="InterPro" id="IPR003542">
    <property type="entry name" value="Enbac_synth_compD-like"/>
</dbReference>
<dbReference type="AlphaFoldDB" id="A0AAE4CNE3"/>
<feature type="binding site" evidence="3">
    <location>
        <position position="105"/>
    </location>
    <ligand>
        <name>Mg(2+)</name>
        <dbReference type="ChEBI" id="CHEBI:18420"/>
    </ligand>
</feature>
<dbReference type="EMBL" id="JAVDXW010000001">
    <property type="protein sequence ID" value="MDR7303371.1"/>
    <property type="molecule type" value="Genomic_DNA"/>
</dbReference>
<dbReference type="PANTHER" id="PTHR38096:SF1">
    <property type="entry name" value="ENTEROBACTIN SYNTHASE COMPONENT D"/>
    <property type="match status" value="1"/>
</dbReference>
<dbReference type="GO" id="GO:0009239">
    <property type="term" value="P:enterobactin biosynthetic process"/>
    <property type="evidence" value="ECO:0007669"/>
    <property type="project" value="InterPro"/>
</dbReference>
<feature type="binding site" evidence="2">
    <location>
        <position position="47"/>
    </location>
    <ligand>
        <name>CoA</name>
        <dbReference type="ChEBI" id="CHEBI:57287"/>
    </ligand>
</feature>
<protein>
    <submittedName>
        <fullName evidence="6">4'-phosphopantetheinyl transferase EntD</fullName>
    </submittedName>
</protein>
<dbReference type="InterPro" id="IPR008278">
    <property type="entry name" value="4-PPantetheinyl_Trfase_dom"/>
</dbReference>
<evidence type="ECO:0000259" key="4">
    <source>
        <dbReference type="Pfam" id="PF01648"/>
    </source>
</evidence>
<feature type="binding site" evidence="2">
    <location>
        <position position="39"/>
    </location>
    <ligand>
        <name>CoA</name>
        <dbReference type="ChEBI" id="CHEBI:57287"/>
    </ligand>
</feature>
<comment type="caution">
    <text evidence="6">The sequence shown here is derived from an EMBL/GenBank/DDBJ whole genome shotgun (WGS) entry which is preliminary data.</text>
</comment>
<dbReference type="SUPFAM" id="SSF56214">
    <property type="entry name" value="4'-phosphopantetheinyl transferase"/>
    <property type="match status" value="1"/>
</dbReference>
<keyword evidence="3" id="KW-0460">Magnesium</keyword>
<dbReference type="GO" id="GO:0008897">
    <property type="term" value="F:holo-[acyl-carrier-protein] synthase activity"/>
    <property type="evidence" value="ECO:0007669"/>
    <property type="project" value="InterPro"/>
</dbReference>
<sequence length="218" mass="23763">MIDRLLPDTVASAEILGEDPTACLLPEEEQLVTRAVEKRRREVTLARTCARRALTDLGRDAVAVLSGPKREPLWPDGIVGSITHCEGYCAAAVAEHGPTTAVGIDAEVSDVLPEGVLEYVGSPGERALLEKLPQGRHWDRILFSAKESVYKAWFPLTGRWLGFEDAFVTIDPIRETFRADLLVDPPVTEDGALSGFDGRFLTDQGLVMTAVTVASHRV</sequence>
<dbReference type="Proteomes" id="UP001180845">
    <property type="component" value="Unassembled WGS sequence"/>
</dbReference>
<dbReference type="Pfam" id="PF01648">
    <property type="entry name" value="ACPS"/>
    <property type="match status" value="1"/>
</dbReference>
<keyword evidence="1 6" id="KW-0808">Transferase</keyword>
<accession>A0AAE4CNE3</accession>
<feature type="domain" description="4'-phosphopantetheinyl transferase N-terminal" evidence="5">
    <location>
        <begin position="27"/>
        <end position="94"/>
    </location>
</feature>
<dbReference type="Gene3D" id="3.90.470.20">
    <property type="entry name" value="4'-phosphopantetheinyl transferase domain"/>
    <property type="match status" value="1"/>
</dbReference>
<feature type="binding site" evidence="2">
    <location>
        <position position="105"/>
    </location>
    <ligand>
        <name>CoA</name>
        <dbReference type="ChEBI" id="CHEBI:57287"/>
    </ligand>
</feature>
<proteinExistence type="predicted"/>
<evidence type="ECO:0000259" key="5">
    <source>
        <dbReference type="Pfam" id="PF17837"/>
    </source>
</evidence>
<dbReference type="PANTHER" id="PTHR38096">
    <property type="entry name" value="ENTEROBACTIN SYNTHASE COMPONENT D"/>
    <property type="match status" value="1"/>
</dbReference>
<dbReference type="RefSeq" id="WP_310275653.1">
    <property type="nucleotide sequence ID" value="NZ_JAVDXW010000001.1"/>
</dbReference>
<evidence type="ECO:0000313" key="6">
    <source>
        <dbReference type="EMBL" id="MDR7303371.1"/>
    </source>
</evidence>
<gene>
    <name evidence="6" type="ORF">JOF55_003552</name>
</gene>
<dbReference type="InterPro" id="IPR037143">
    <property type="entry name" value="4-PPantetheinyl_Trfase_dom_sf"/>
</dbReference>
<dbReference type="GO" id="GO:0000287">
    <property type="term" value="F:magnesium ion binding"/>
    <property type="evidence" value="ECO:0007669"/>
    <property type="project" value="InterPro"/>
</dbReference>
<reference evidence="6" key="1">
    <citation type="submission" date="2023-07" db="EMBL/GenBank/DDBJ databases">
        <title>Sequencing the genomes of 1000 actinobacteria strains.</title>
        <authorList>
            <person name="Klenk H.-P."/>
        </authorList>
    </citation>
    <scope>NUCLEOTIDE SEQUENCE</scope>
    <source>
        <strain evidence="6">DSM 45977</strain>
    </source>
</reference>
<feature type="binding site" evidence="2">
    <location>
        <position position="147"/>
    </location>
    <ligand>
        <name>CoA</name>
        <dbReference type="ChEBI" id="CHEBI:57287"/>
    </ligand>
</feature>
<feature type="binding site" evidence="3">
    <location>
        <position position="107"/>
    </location>
    <ligand>
        <name>Mg(2+)</name>
        <dbReference type="ChEBI" id="CHEBI:18420"/>
    </ligand>
</feature>
<dbReference type="PRINTS" id="PR01399">
    <property type="entry name" value="ENTSNTHTASED"/>
</dbReference>
<feature type="binding site" evidence="2">
    <location>
        <position position="161"/>
    </location>
    <ligand>
        <name>CoA</name>
        <dbReference type="ChEBI" id="CHEBI:57287"/>
    </ligand>
</feature>
<dbReference type="GO" id="GO:0005886">
    <property type="term" value="C:plasma membrane"/>
    <property type="evidence" value="ECO:0007669"/>
    <property type="project" value="TreeGrafter"/>
</dbReference>
<keyword evidence="3" id="KW-0479">Metal-binding</keyword>
<feature type="binding site" evidence="3">
    <location>
        <position position="106"/>
    </location>
    <ligand>
        <name>Mg(2+)</name>
        <dbReference type="ChEBI" id="CHEBI:18420"/>
    </ligand>
</feature>
<feature type="binding site" evidence="2">
    <location>
        <position position="151"/>
    </location>
    <ligand>
        <name>CoA</name>
        <dbReference type="ChEBI" id="CHEBI:57287"/>
    </ligand>
</feature>
<name>A0AAE4CNE3_9ACTN</name>
<evidence type="ECO:0000256" key="1">
    <source>
        <dbReference type="ARBA" id="ARBA00022679"/>
    </source>
</evidence>
<evidence type="ECO:0000256" key="2">
    <source>
        <dbReference type="PIRSR" id="PIRSR603542-1"/>
    </source>
</evidence>
<feature type="domain" description="4'-phosphopantetheinyl transferase" evidence="4">
    <location>
        <begin position="101"/>
        <end position="173"/>
    </location>
</feature>